<evidence type="ECO:0000313" key="2">
    <source>
        <dbReference type="Proteomes" id="UP000742417"/>
    </source>
</evidence>
<protein>
    <submittedName>
        <fullName evidence="1">TVP23</fullName>
    </submittedName>
</protein>
<feature type="non-terminal residue" evidence="1">
    <location>
        <position position="1"/>
    </location>
</feature>
<reference evidence="1" key="1">
    <citation type="submission" date="2020-12" db="EMBL/GenBank/DDBJ databases">
        <title>Draft Genome of Candida africana.</title>
        <authorList>
            <person name="Ayanbimpe G.M."/>
            <person name="Enweani I.B."/>
            <person name="Aguiyi J.C."/>
            <person name="Nnadi U.P."/>
            <person name="Izam Y."/>
            <person name="Ubani A."/>
            <person name="Ngene A.C."/>
        </authorList>
    </citation>
    <scope>NUCLEOTIDE SEQUENCE</scope>
    <source>
        <strain evidence="1">CEC4854</strain>
    </source>
</reference>
<organism evidence="1 2">
    <name type="scientific">Candida africana</name>
    <dbReference type="NCBI Taxonomy" id="241526"/>
    <lineage>
        <taxon>Eukaryota</taxon>
        <taxon>Fungi</taxon>
        <taxon>Dikarya</taxon>
        <taxon>Ascomycota</taxon>
        <taxon>Saccharomycotina</taxon>
        <taxon>Pichiomycetes</taxon>
        <taxon>Debaryomycetaceae</taxon>
        <taxon>Candida/Lodderomyces clade</taxon>
        <taxon>Candida</taxon>
    </lineage>
</organism>
<gene>
    <name evidence="1" type="primary">TVP23</name>
    <name evidence="1" type="ORF">GWM34_00564</name>
</gene>
<accession>A0ACB7FTT8</accession>
<dbReference type="Proteomes" id="UP000742417">
    <property type="component" value="Unassembled WGS sequence"/>
</dbReference>
<evidence type="ECO:0000313" key="1">
    <source>
        <dbReference type="EMBL" id="KAG8204760.1"/>
    </source>
</evidence>
<comment type="caution">
    <text evidence="1">The sequence shown here is derived from an EMBL/GenBank/DDBJ whole genome shotgun (WGS) entry which is preliminary data.</text>
</comment>
<proteinExistence type="predicted"/>
<keyword evidence="2" id="KW-1185">Reference proteome</keyword>
<dbReference type="EMBL" id="JAENJO010000001">
    <property type="protein sequence ID" value="KAG8204760.1"/>
    <property type="molecule type" value="Genomic_DNA"/>
</dbReference>
<sequence>MNSSYTAIEPDEPLDSPPSYSANDHNTTTNTTTNNPLTQPYVNQPQADQPQQPGTSSLSEPRTLLQRLKESSHPIALLFYIFFRVSPIVTYIFGTIVIHQFTSKNTFILHFIVLILLVAGDFWNLKNISGRLLVGLRWWNETTLIESENGNGNGNASGQVGESAKDFENVWVFETADPNRYINPIDSKVFWLLLYGQPVAWVVLGVLAVLKLQFLYLLFIIVATSLSMTNAMAFTKCDKFGKANNFANDVFTRAAGSMFNNFNPFGR</sequence>
<name>A0ACB7FTT8_9ASCO</name>